<keyword evidence="1" id="KW-0732">Signal</keyword>
<reference evidence="2 3" key="2">
    <citation type="journal article" date="2019" name="G3 (Bethesda)">
        <title>Hybrid Assembly of the Genome of the Entomopathogenic Nematode Steinernema carpocapsae Identifies the X-Chromosome.</title>
        <authorList>
            <person name="Serra L."/>
            <person name="Macchietto M."/>
            <person name="Macias-Munoz A."/>
            <person name="McGill C.J."/>
            <person name="Rodriguez I.M."/>
            <person name="Rodriguez B."/>
            <person name="Murad R."/>
            <person name="Mortazavi A."/>
        </authorList>
    </citation>
    <scope>NUCLEOTIDE SEQUENCE [LARGE SCALE GENOMIC DNA]</scope>
    <source>
        <strain evidence="2 3">ALL</strain>
    </source>
</reference>
<accession>A0A4U5MLQ3</accession>
<evidence type="ECO:0000313" key="3">
    <source>
        <dbReference type="Proteomes" id="UP000298663"/>
    </source>
</evidence>
<evidence type="ECO:0000256" key="1">
    <source>
        <dbReference type="SAM" id="SignalP"/>
    </source>
</evidence>
<gene>
    <name evidence="2" type="ORF">L596_022151</name>
</gene>
<dbReference type="AlphaFoldDB" id="A0A4U5MLQ3"/>
<protein>
    <submittedName>
        <fullName evidence="2">Uncharacterized protein</fullName>
    </submittedName>
</protein>
<evidence type="ECO:0000313" key="2">
    <source>
        <dbReference type="EMBL" id="TKR70083.1"/>
    </source>
</evidence>
<dbReference type="EMBL" id="AZBU02000007">
    <property type="protein sequence ID" value="TKR70083.1"/>
    <property type="molecule type" value="Genomic_DNA"/>
</dbReference>
<keyword evidence="3" id="KW-1185">Reference proteome</keyword>
<name>A0A4U5MLQ3_STECR</name>
<proteinExistence type="predicted"/>
<reference evidence="2 3" key="1">
    <citation type="journal article" date="2015" name="Genome Biol.">
        <title>Comparative genomics of Steinernema reveals deeply conserved gene regulatory networks.</title>
        <authorList>
            <person name="Dillman A.R."/>
            <person name="Macchietto M."/>
            <person name="Porter C.F."/>
            <person name="Rogers A."/>
            <person name="Williams B."/>
            <person name="Antoshechkin I."/>
            <person name="Lee M.M."/>
            <person name="Goodwin Z."/>
            <person name="Lu X."/>
            <person name="Lewis E.E."/>
            <person name="Goodrich-Blair H."/>
            <person name="Stock S.P."/>
            <person name="Adams B.J."/>
            <person name="Sternberg P.W."/>
            <person name="Mortazavi A."/>
        </authorList>
    </citation>
    <scope>NUCLEOTIDE SEQUENCE [LARGE SCALE GENOMIC DNA]</scope>
    <source>
        <strain evidence="2 3">ALL</strain>
    </source>
</reference>
<organism evidence="2 3">
    <name type="scientific">Steinernema carpocapsae</name>
    <name type="common">Entomopathogenic nematode</name>
    <dbReference type="NCBI Taxonomy" id="34508"/>
    <lineage>
        <taxon>Eukaryota</taxon>
        <taxon>Metazoa</taxon>
        <taxon>Ecdysozoa</taxon>
        <taxon>Nematoda</taxon>
        <taxon>Chromadorea</taxon>
        <taxon>Rhabditida</taxon>
        <taxon>Tylenchina</taxon>
        <taxon>Panagrolaimomorpha</taxon>
        <taxon>Strongyloidoidea</taxon>
        <taxon>Steinernematidae</taxon>
        <taxon>Steinernema</taxon>
    </lineage>
</organism>
<comment type="caution">
    <text evidence="2">The sequence shown here is derived from an EMBL/GenBank/DDBJ whole genome shotgun (WGS) entry which is preliminary data.</text>
</comment>
<feature type="chain" id="PRO_5020888223" evidence="1">
    <location>
        <begin position="22"/>
        <end position="66"/>
    </location>
</feature>
<feature type="signal peptide" evidence="1">
    <location>
        <begin position="1"/>
        <end position="21"/>
    </location>
</feature>
<sequence>MYINLILINAFLYLVASTIRCLKPTTDVIKAQKTQGLEFQGQLPTGSFFYPINQNSQIRGSKAHSP</sequence>
<dbReference type="Proteomes" id="UP000298663">
    <property type="component" value="Unassembled WGS sequence"/>
</dbReference>